<evidence type="ECO:0000313" key="3">
    <source>
        <dbReference type="Proteomes" id="UP000504637"/>
    </source>
</evidence>
<keyword evidence="2" id="KW-0732">Signal</keyword>
<sequence>MRSYFILIAISIWLNVGLATEDKDPGIGITLYDSYATVSAFTENDTYIDIAKIEGGEKYKAYMLGESQQQDFTQFPYCPFSEQLCQRFWPITAQPPNPVAPILHVLVAAARAHLERPVESALVSIHAIELNRWARARADVQSAMNSIQVHSWNHLGCIMPEQDRALGLGGRCSVYVLPEEPGYIQDPAKIILGVEYTRQSLTASLWEEECGYVSRLKPGPFASGPGSDAREACLNENPSNPSAQARCDDLFKSELRSLLQNSSQGTRHKNISAIDVVIVTGERANDESMKYLLSQVLEELYTNGGSLDLSLTQKFSPDPAFVGSRSAAYAERGAKIRKRRREAGDPRDLPRDL</sequence>
<dbReference type="RefSeq" id="XP_033457452.1">
    <property type="nucleotide sequence ID" value="XM_033607921.1"/>
</dbReference>
<proteinExistence type="predicted"/>
<reference evidence="4" key="1">
    <citation type="submission" date="2020-01" db="EMBL/GenBank/DDBJ databases">
        <authorList>
            <consortium name="DOE Joint Genome Institute"/>
            <person name="Haridas S."/>
            <person name="Albert R."/>
            <person name="Binder M."/>
            <person name="Bloem J."/>
            <person name="Labutti K."/>
            <person name="Salamov A."/>
            <person name="Andreopoulos B."/>
            <person name="Baker S.E."/>
            <person name="Barry K."/>
            <person name="Bills G."/>
            <person name="Bluhm B.H."/>
            <person name="Cannon C."/>
            <person name="Castanera R."/>
            <person name="Culley D.E."/>
            <person name="Daum C."/>
            <person name="Ezra D."/>
            <person name="Gonzalez J.B."/>
            <person name="Henrissat B."/>
            <person name="Kuo A."/>
            <person name="Liang C."/>
            <person name="Lipzen A."/>
            <person name="Lutzoni F."/>
            <person name="Magnuson J."/>
            <person name="Mondo S."/>
            <person name="Nolan M."/>
            <person name="Ohm R."/>
            <person name="Pangilinan J."/>
            <person name="Park H.-J."/>
            <person name="Ramirez L."/>
            <person name="Alfaro M."/>
            <person name="Sun H."/>
            <person name="Tritt A."/>
            <person name="Yoshinaga Y."/>
            <person name="Zwiers L.-H."/>
            <person name="Turgeon B.G."/>
            <person name="Goodwin S.B."/>
            <person name="Spatafora J.W."/>
            <person name="Crous P.W."/>
            <person name="Grigoriev I.V."/>
        </authorList>
    </citation>
    <scope>NUCLEOTIDE SEQUENCE</scope>
    <source>
        <strain evidence="4">CBS 342.82</strain>
    </source>
</reference>
<evidence type="ECO:0000256" key="1">
    <source>
        <dbReference type="SAM" id="MobiDB-lite"/>
    </source>
</evidence>
<reference evidence="4" key="3">
    <citation type="submission" date="2025-08" db="UniProtKB">
        <authorList>
            <consortium name="RefSeq"/>
        </authorList>
    </citation>
    <scope>IDENTIFICATION</scope>
    <source>
        <strain evidence="4">CBS 342.82</strain>
    </source>
</reference>
<feature type="chain" id="PRO_5026653390" evidence="2">
    <location>
        <begin position="20"/>
        <end position="353"/>
    </location>
</feature>
<name>A0A6J3LXD6_9PEZI</name>
<reference evidence="4" key="2">
    <citation type="submission" date="2020-04" db="EMBL/GenBank/DDBJ databases">
        <authorList>
            <consortium name="NCBI Genome Project"/>
        </authorList>
    </citation>
    <scope>NUCLEOTIDE SEQUENCE</scope>
    <source>
        <strain evidence="4">CBS 342.82</strain>
    </source>
</reference>
<feature type="region of interest" description="Disordered" evidence="1">
    <location>
        <begin position="332"/>
        <end position="353"/>
    </location>
</feature>
<feature type="signal peptide" evidence="2">
    <location>
        <begin position="1"/>
        <end position="19"/>
    </location>
</feature>
<keyword evidence="3" id="KW-1185">Reference proteome</keyword>
<accession>A0A6J3LXD6</accession>
<evidence type="ECO:0000256" key="2">
    <source>
        <dbReference type="SAM" id="SignalP"/>
    </source>
</evidence>
<evidence type="ECO:0000313" key="4">
    <source>
        <dbReference type="RefSeq" id="XP_033457452.1"/>
    </source>
</evidence>
<feature type="compositionally biased region" description="Basic and acidic residues" evidence="1">
    <location>
        <begin position="342"/>
        <end position="353"/>
    </location>
</feature>
<dbReference type="AlphaFoldDB" id="A0A6J3LXD6"/>
<dbReference type="Proteomes" id="UP000504637">
    <property type="component" value="Unplaced"/>
</dbReference>
<dbReference type="OrthoDB" id="3643156at2759"/>
<organism evidence="4">
    <name type="scientific">Dissoconium aciculare CBS 342.82</name>
    <dbReference type="NCBI Taxonomy" id="1314786"/>
    <lineage>
        <taxon>Eukaryota</taxon>
        <taxon>Fungi</taxon>
        <taxon>Dikarya</taxon>
        <taxon>Ascomycota</taxon>
        <taxon>Pezizomycotina</taxon>
        <taxon>Dothideomycetes</taxon>
        <taxon>Dothideomycetidae</taxon>
        <taxon>Mycosphaerellales</taxon>
        <taxon>Dissoconiaceae</taxon>
        <taxon>Dissoconium</taxon>
    </lineage>
</organism>
<gene>
    <name evidence="4" type="ORF">K489DRAFT_412374</name>
</gene>
<dbReference type="GeneID" id="54365720"/>
<protein>
    <submittedName>
        <fullName evidence="4">Uncharacterized protein</fullName>
    </submittedName>
</protein>